<accession>A0ABW1XIP2</accession>
<name>A0ABW1XIP2_9ALTE</name>
<dbReference type="SUPFAM" id="SSF55729">
    <property type="entry name" value="Acyl-CoA N-acyltransferases (Nat)"/>
    <property type="match status" value="1"/>
</dbReference>
<dbReference type="Pfam" id="PF04339">
    <property type="entry name" value="FemAB_like"/>
    <property type="match status" value="1"/>
</dbReference>
<dbReference type="PANTHER" id="PTHR47017:SF1">
    <property type="entry name" value="ACYL-COA"/>
    <property type="match status" value="1"/>
</dbReference>
<dbReference type="RefSeq" id="WP_165490701.1">
    <property type="nucleotide sequence ID" value="NZ_JBHSUS010000001.1"/>
</dbReference>
<dbReference type="InterPro" id="IPR007434">
    <property type="entry name" value="FemAB-like"/>
</dbReference>
<dbReference type="PANTHER" id="PTHR47017">
    <property type="entry name" value="ACYL-COA"/>
    <property type="match status" value="1"/>
</dbReference>
<evidence type="ECO:0000313" key="2">
    <source>
        <dbReference type="Proteomes" id="UP001596364"/>
    </source>
</evidence>
<evidence type="ECO:0000313" key="1">
    <source>
        <dbReference type="EMBL" id="MFC6439227.1"/>
    </source>
</evidence>
<dbReference type="Gene3D" id="3.40.630.30">
    <property type="match status" value="1"/>
</dbReference>
<gene>
    <name evidence="1" type="ORF">ACFP85_03565</name>
</gene>
<keyword evidence="2" id="KW-1185">Reference proteome</keyword>
<organism evidence="1 2">
    <name type="scientific">Pseudobowmanella zhangzhouensis</name>
    <dbReference type="NCBI Taxonomy" id="1537679"/>
    <lineage>
        <taxon>Bacteria</taxon>
        <taxon>Pseudomonadati</taxon>
        <taxon>Pseudomonadota</taxon>
        <taxon>Gammaproteobacteria</taxon>
        <taxon>Alteromonadales</taxon>
        <taxon>Alteromonadaceae</taxon>
    </lineage>
</organism>
<protein>
    <submittedName>
        <fullName evidence="1">GNAT family N-acetyltransferase</fullName>
    </submittedName>
</protein>
<dbReference type="EMBL" id="JBHSUS010000001">
    <property type="protein sequence ID" value="MFC6439227.1"/>
    <property type="molecule type" value="Genomic_DNA"/>
</dbReference>
<comment type="caution">
    <text evidence="1">The sequence shown here is derived from an EMBL/GenBank/DDBJ whole genome shotgun (WGS) entry which is preliminary data.</text>
</comment>
<dbReference type="Proteomes" id="UP001596364">
    <property type="component" value="Unassembled WGS sequence"/>
</dbReference>
<reference evidence="2" key="1">
    <citation type="journal article" date="2019" name="Int. J. Syst. Evol. Microbiol.">
        <title>The Global Catalogue of Microorganisms (GCM) 10K type strain sequencing project: providing services to taxonomists for standard genome sequencing and annotation.</title>
        <authorList>
            <consortium name="The Broad Institute Genomics Platform"/>
            <consortium name="The Broad Institute Genome Sequencing Center for Infectious Disease"/>
            <person name="Wu L."/>
            <person name="Ma J."/>
        </authorList>
    </citation>
    <scope>NUCLEOTIDE SEQUENCE [LARGE SCALE GENOMIC DNA]</scope>
    <source>
        <strain evidence="2">CGMCC 1.16031</strain>
    </source>
</reference>
<proteinExistence type="predicted"/>
<dbReference type="InterPro" id="IPR016181">
    <property type="entry name" value="Acyl_CoA_acyltransferase"/>
</dbReference>
<sequence>MTWQWTATTQHIAPHENGDTPFHKLQFLHLLEQSGCLSEDSGWQPCVLTHGNGSVVPFFEKQHSYGEFVFDWSWADAYHQNGLSYYPKLVATTPYTPVAGQRIFGNAELAEICQQTDLRQARTRYSSVHWLFISSELQQELSEHGYVGRHSVQFHWQHRGYRDFDDFLDSFTSRKRKSTRKERSQLIQAGIRTARKVASEIDDDDVDFFYRCYRHTYLKRSGHQGYLSRAFFGLLLQHYAQHLMLVMAYREDLPVASALFLFDENGLYGRYWGALESIPGLHFECCLYQGIEFCLQQNIPHFNPGTQGEHKILRGFEPVWCYSAHKLYHPDFASAVKRFCQQESAQLALYKQQAELLLPFKTPSY</sequence>